<feature type="compositionally biased region" description="Low complexity" evidence="1">
    <location>
        <begin position="49"/>
        <end position="61"/>
    </location>
</feature>
<gene>
    <name evidence="2" type="ORF">C2R22_02340</name>
</gene>
<keyword evidence="3" id="KW-1185">Reference proteome</keyword>
<organism evidence="2 3">
    <name type="scientific">Salinigranum rubrum</name>
    <dbReference type="NCBI Taxonomy" id="755307"/>
    <lineage>
        <taxon>Archaea</taxon>
        <taxon>Methanobacteriati</taxon>
        <taxon>Methanobacteriota</taxon>
        <taxon>Stenosarchaea group</taxon>
        <taxon>Halobacteria</taxon>
        <taxon>Halobacteriales</taxon>
        <taxon>Haloferacaceae</taxon>
        <taxon>Salinigranum</taxon>
    </lineage>
</organism>
<sequence>MRRAGRHTTTGCVCIDCGTRYLFTNTYKGNYCPDCHETWVARQRDDPPTARSPARVSPSPSETDERDDDPIDPDDPYGTA</sequence>
<feature type="compositionally biased region" description="Acidic residues" evidence="1">
    <location>
        <begin position="62"/>
        <end position="80"/>
    </location>
</feature>
<evidence type="ECO:0000256" key="1">
    <source>
        <dbReference type="SAM" id="MobiDB-lite"/>
    </source>
</evidence>
<evidence type="ECO:0000313" key="2">
    <source>
        <dbReference type="EMBL" id="AUV83848.1"/>
    </source>
</evidence>
<proteinExistence type="predicted"/>
<evidence type="ECO:0000313" key="3">
    <source>
        <dbReference type="Proteomes" id="UP000236584"/>
    </source>
</evidence>
<dbReference type="Proteomes" id="UP000236584">
    <property type="component" value="Chromosome"/>
</dbReference>
<dbReference type="EMBL" id="CP026309">
    <property type="protein sequence ID" value="AUV83848.1"/>
    <property type="molecule type" value="Genomic_DNA"/>
</dbReference>
<accession>A0A2I8VPK6</accession>
<protein>
    <submittedName>
        <fullName evidence="2">Uncharacterized protein</fullName>
    </submittedName>
</protein>
<dbReference type="AlphaFoldDB" id="A0A2I8VPK6"/>
<dbReference type="KEGG" id="srub:C2R22_02340"/>
<dbReference type="Pfam" id="PF24445">
    <property type="entry name" value="DUF7564"/>
    <property type="match status" value="1"/>
</dbReference>
<reference evidence="2 3" key="1">
    <citation type="submission" date="2018-01" db="EMBL/GenBank/DDBJ databases">
        <title>Complete genome sequence of Salinigranum rubrum GX10T, an extremely halophilic archaeon isolated from a marine solar saltern.</title>
        <authorList>
            <person name="Han S."/>
        </authorList>
    </citation>
    <scope>NUCLEOTIDE SEQUENCE [LARGE SCALE GENOMIC DNA]</scope>
    <source>
        <strain evidence="2 3">GX10</strain>
    </source>
</reference>
<dbReference type="OrthoDB" id="292583at2157"/>
<name>A0A2I8VPK6_9EURY</name>
<dbReference type="InterPro" id="IPR055986">
    <property type="entry name" value="DUF7564"/>
</dbReference>
<feature type="region of interest" description="Disordered" evidence="1">
    <location>
        <begin position="44"/>
        <end position="80"/>
    </location>
</feature>